<dbReference type="Proteomes" id="UP001497680">
    <property type="component" value="Unassembled WGS sequence"/>
</dbReference>
<proteinExistence type="predicted"/>
<accession>A0ACC0CQM0</accession>
<reference evidence="1 2" key="1">
    <citation type="journal article" date="2022" name="New Phytol.">
        <title>Ecological generalism drives hyperdiversity of secondary metabolite gene clusters in xylarialean endophytes.</title>
        <authorList>
            <person name="Franco M.E.E."/>
            <person name="Wisecaver J.H."/>
            <person name="Arnold A.E."/>
            <person name="Ju Y.M."/>
            <person name="Slot J.C."/>
            <person name="Ahrendt S."/>
            <person name="Moore L.P."/>
            <person name="Eastman K.E."/>
            <person name="Scott K."/>
            <person name="Konkel Z."/>
            <person name="Mondo S.J."/>
            <person name="Kuo A."/>
            <person name="Hayes R.D."/>
            <person name="Haridas S."/>
            <person name="Andreopoulos B."/>
            <person name="Riley R."/>
            <person name="LaButti K."/>
            <person name="Pangilinan J."/>
            <person name="Lipzen A."/>
            <person name="Amirebrahimi M."/>
            <person name="Yan J."/>
            <person name="Adam C."/>
            <person name="Keymanesh K."/>
            <person name="Ng V."/>
            <person name="Louie K."/>
            <person name="Northen T."/>
            <person name="Drula E."/>
            <person name="Henrissat B."/>
            <person name="Hsieh H.M."/>
            <person name="Youens-Clark K."/>
            <person name="Lutzoni F."/>
            <person name="Miadlikowska J."/>
            <person name="Eastwood D.C."/>
            <person name="Hamelin R.C."/>
            <person name="Grigoriev I.V."/>
            <person name="U'Ren J.M."/>
        </authorList>
    </citation>
    <scope>NUCLEOTIDE SEQUENCE [LARGE SCALE GENOMIC DNA]</scope>
    <source>
        <strain evidence="1 2">ER1909</strain>
    </source>
</reference>
<organism evidence="1 2">
    <name type="scientific">Hypoxylon rubiginosum</name>
    <dbReference type="NCBI Taxonomy" id="110542"/>
    <lineage>
        <taxon>Eukaryota</taxon>
        <taxon>Fungi</taxon>
        <taxon>Dikarya</taxon>
        <taxon>Ascomycota</taxon>
        <taxon>Pezizomycotina</taxon>
        <taxon>Sordariomycetes</taxon>
        <taxon>Xylariomycetidae</taxon>
        <taxon>Xylariales</taxon>
        <taxon>Hypoxylaceae</taxon>
        <taxon>Hypoxylon</taxon>
    </lineage>
</organism>
<gene>
    <name evidence="1" type="ORF">F4821DRAFT_207520</name>
</gene>
<evidence type="ECO:0000313" key="1">
    <source>
        <dbReference type="EMBL" id="KAI6082656.1"/>
    </source>
</evidence>
<protein>
    <submittedName>
        <fullName evidence="1">Uncharacterized protein</fullName>
    </submittedName>
</protein>
<dbReference type="EMBL" id="MU394366">
    <property type="protein sequence ID" value="KAI6082656.1"/>
    <property type="molecule type" value="Genomic_DNA"/>
</dbReference>
<keyword evidence="2" id="KW-1185">Reference proteome</keyword>
<evidence type="ECO:0000313" key="2">
    <source>
        <dbReference type="Proteomes" id="UP001497680"/>
    </source>
</evidence>
<name>A0ACC0CQM0_9PEZI</name>
<sequence>MVVAMSPGQSGHCGQSINIHYHGKWINIHYSGKSASTKIVDTCPGCGGDGIDVSLATSKKFAELCSFGGVSHQM</sequence>
<comment type="caution">
    <text evidence="1">The sequence shown here is derived from an EMBL/GenBank/DDBJ whole genome shotgun (WGS) entry which is preliminary data.</text>
</comment>